<accession>A0A017T2I7</accession>
<dbReference type="RefSeq" id="WP_044246366.1">
    <property type="nucleotide sequence ID" value="NZ_ASRX01000049.1"/>
</dbReference>
<gene>
    <name evidence="3" type="ORF">CAP_5706</name>
</gene>
<name>A0A017T2I7_9BACT</name>
<comment type="caution">
    <text evidence="3">The sequence shown here is derived from an EMBL/GenBank/DDBJ whole genome shotgun (WGS) entry which is preliminary data.</text>
</comment>
<dbReference type="EMBL" id="ASRX01000049">
    <property type="protein sequence ID" value="EYF03202.1"/>
    <property type="molecule type" value="Genomic_DNA"/>
</dbReference>
<feature type="domain" description="Glycosyltransferase subfamily 4-like N-terminal" evidence="1">
    <location>
        <begin position="26"/>
        <end position="172"/>
    </location>
</feature>
<dbReference type="Gene3D" id="3.40.50.2000">
    <property type="entry name" value="Glycogen Phosphorylase B"/>
    <property type="match status" value="1"/>
</dbReference>
<dbReference type="OrthoDB" id="9813806at2"/>
<dbReference type="GO" id="GO:0016757">
    <property type="term" value="F:glycosyltransferase activity"/>
    <property type="evidence" value="ECO:0007669"/>
    <property type="project" value="UniProtKB-ARBA"/>
</dbReference>
<keyword evidence="3" id="KW-0808">Transferase</keyword>
<evidence type="ECO:0000259" key="1">
    <source>
        <dbReference type="Pfam" id="PF13439"/>
    </source>
</evidence>
<proteinExistence type="predicted"/>
<dbReference type="eggNOG" id="COG4641">
    <property type="taxonomic scope" value="Bacteria"/>
</dbReference>
<feature type="domain" description="Spore protein YkvP/CgeB glycosyl transferase-like" evidence="2">
    <location>
        <begin position="205"/>
        <end position="355"/>
    </location>
</feature>
<reference evidence="3 4" key="1">
    <citation type="submission" date="2013-05" db="EMBL/GenBank/DDBJ databases">
        <title>Genome assembly of Chondromyces apiculatus DSM 436.</title>
        <authorList>
            <person name="Sharma G."/>
            <person name="Khatri I."/>
            <person name="Kaur C."/>
            <person name="Mayilraj S."/>
            <person name="Subramanian S."/>
        </authorList>
    </citation>
    <scope>NUCLEOTIDE SEQUENCE [LARGE SCALE GENOMIC DNA]</scope>
    <source>
        <strain evidence="3 4">DSM 436</strain>
    </source>
</reference>
<evidence type="ECO:0000313" key="4">
    <source>
        <dbReference type="Proteomes" id="UP000019678"/>
    </source>
</evidence>
<dbReference type="Pfam" id="PF13524">
    <property type="entry name" value="Glyco_trans_1_2"/>
    <property type="match status" value="1"/>
</dbReference>
<dbReference type="InterPro" id="IPR028098">
    <property type="entry name" value="Glyco_trans_4-like_N"/>
</dbReference>
<dbReference type="AlphaFoldDB" id="A0A017T2I7"/>
<dbReference type="Proteomes" id="UP000019678">
    <property type="component" value="Unassembled WGS sequence"/>
</dbReference>
<evidence type="ECO:0000259" key="2">
    <source>
        <dbReference type="Pfam" id="PF13524"/>
    </source>
</evidence>
<evidence type="ECO:0000313" key="3">
    <source>
        <dbReference type="EMBL" id="EYF03202.1"/>
    </source>
</evidence>
<dbReference type="STRING" id="1192034.CAP_5706"/>
<dbReference type="SUPFAM" id="SSF53756">
    <property type="entry name" value="UDP-Glycosyltransferase/glycogen phosphorylase"/>
    <property type="match status" value="1"/>
</dbReference>
<organism evidence="3 4">
    <name type="scientific">Chondromyces apiculatus DSM 436</name>
    <dbReference type="NCBI Taxonomy" id="1192034"/>
    <lineage>
        <taxon>Bacteria</taxon>
        <taxon>Pseudomonadati</taxon>
        <taxon>Myxococcota</taxon>
        <taxon>Polyangia</taxon>
        <taxon>Polyangiales</taxon>
        <taxon>Polyangiaceae</taxon>
        <taxon>Chondromyces</taxon>
    </lineage>
</organism>
<dbReference type="Pfam" id="PF13439">
    <property type="entry name" value="Glyco_transf_4"/>
    <property type="match status" value="1"/>
</dbReference>
<dbReference type="InterPro" id="IPR055259">
    <property type="entry name" value="YkvP/CgeB_Glyco_trans-like"/>
</dbReference>
<dbReference type="CDD" id="cd03801">
    <property type="entry name" value="GT4_PimA-like"/>
    <property type="match status" value="1"/>
</dbReference>
<sequence>MRFVIFCHSLRSDWNHGNAHFLRGVLVELAARGHEVRLFEPENGWSATNLAQDHGEAALDAYRVAYPGLRPVCYDLASLRLDEALRGADVVLVHEWSTPELVAAIGRHRARGGRYVLLFHDTHHRAVTDRAAMEAFDLSGYDGVLAFGEVLRRLYLARGWAKRAFTWHEAADTRVFRPWRGQTIEGDLVWIGNWGDEERSAELHEFLIEPVKALGLEARVYGVRYPEHALAALADAGITYGGYLPNFEVPEAFARFRVTVHVPRRAYASLLPGIPTIRPFEALACGITLISTPWSDAEGLFTPGRDYLVAENGRVMTRMLRQVLDNPALGAAIAAHGLDTIAERHTCGHRVDELLRICRELTIARSEGVAGAGEGARS</sequence>
<protein>
    <submittedName>
        <fullName evidence="3">Glycosyltransferase</fullName>
    </submittedName>
</protein>
<keyword evidence="4" id="KW-1185">Reference proteome</keyword>